<evidence type="ECO:0000256" key="6">
    <source>
        <dbReference type="ARBA" id="ARBA00022840"/>
    </source>
</evidence>
<evidence type="ECO:0000256" key="7">
    <source>
        <dbReference type="ARBA" id="ARBA00022917"/>
    </source>
</evidence>
<dbReference type="PROSITE" id="PS51447">
    <property type="entry name" value="FDX_ACB"/>
    <property type="match status" value="1"/>
</dbReference>
<dbReference type="InterPro" id="IPR045864">
    <property type="entry name" value="aa-tRNA-synth_II/BPL/LPL"/>
</dbReference>
<keyword evidence="6" id="KW-0067">ATP-binding</keyword>
<organism evidence="17">
    <name type="scientific">Pyramimonas obovata</name>
    <dbReference type="NCBI Taxonomy" id="1411642"/>
    <lineage>
        <taxon>Eukaryota</taxon>
        <taxon>Viridiplantae</taxon>
        <taxon>Chlorophyta</taxon>
        <taxon>Pyramimonadophyceae</taxon>
        <taxon>Pyramimonadales</taxon>
        <taxon>Pyramimonadaceae</taxon>
        <taxon>Pyramimonas</taxon>
        <taxon>Pyramimonas incertae sedis</taxon>
    </lineage>
</organism>
<dbReference type="AlphaFoldDB" id="A0A7S0N3C7"/>
<dbReference type="InterPro" id="IPR006195">
    <property type="entry name" value="aa-tRNA-synth_II"/>
</dbReference>
<accession>A0A7S0N3C7</accession>
<keyword evidence="5" id="KW-0547">Nucleotide-binding</keyword>
<dbReference type="InterPro" id="IPR002319">
    <property type="entry name" value="Phenylalanyl-tRNA_Synthase"/>
</dbReference>
<dbReference type="PANTHER" id="PTHR11538">
    <property type="entry name" value="PHENYLALANYL-TRNA SYNTHETASE"/>
    <property type="match status" value="1"/>
</dbReference>
<name>A0A7S0N3C7_9CHLO</name>
<comment type="function">
    <text evidence="13">Is responsible for the charging of tRNA(Phe) with phenylalanine in mitochondrial translation.</text>
</comment>
<keyword evidence="4" id="KW-0436">Ligase</keyword>
<dbReference type="GO" id="GO:0005524">
    <property type="term" value="F:ATP binding"/>
    <property type="evidence" value="ECO:0007669"/>
    <property type="project" value="UniProtKB-KW"/>
</dbReference>
<evidence type="ECO:0000259" key="15">
    <source>
        <dbReference type="PROSITE" id="PS50862"/>
    </source>
</evidence>
<dbReference type="CDD" id="cd00496">
    <property type="entry name" value="PheRS_alpha_core"/>
    <property type="match status" value="1"/>
</dbReference>
<evidence type="ECO:0000256" key="1">
    <source>
        <dbReference type="ARBA" id="ARBA00004305"/>
    </source>
</evidence>
<dbReference type="GO" id="GO:0000049">
    <property type="term" value="F:tRNA binding"/>
    <property type="evidence" value="ECO:0007669"/>
    <property type="project" value="InterPro"/>
</dbReference>
<dbReference type="SUPFAM" id="SSF54991">
    <property type="entry name" value="Anticodon-binding domain of PheRS"/>
    <property type="match status" value="1"/>
</dbReference>
<evidence type="ECO:0000256" key="14">
    <source>
        <dbReference type="SAM" id="Coils"/>
    </source>
</evidence>
<dbReference type="Pfam" id="PF01409">
    <property type="entry name" value="tRNA-synt_2d"/>
    <property type="match status" value="1"/>
</dbReference>
<dbReference type="FunFam" id="3.30.70.380:FF:000003">
    <property type="entry name" value="Phenylalanine--tRNA ligase chloroplastic/mitochondrial"/>
    <property type="match status" value="1"/>
</dbReference>
<dbReference type="Gene3D" id="3.30.70.380">
    <property type="entry name" value="Ferrodoxin-fold anticodon-binding domain"/>
    <property type="match status" value="1"/>
</dbReference>
<evidence type="ECO:0000256" key="4">
    <source>
        <dbReference type="ARBA" id="ARBA00022598"/>
    </source>
</evidence>
<evidence type="ECO:0000256" key="8">
    <source>
        <dbReference type="ARBA" id="ARBA00022946"/>
    </source>
</evidence>
<keyword evidence="7" id="KW-0648">Protein biosynthesis</keyword>
<dbReference type="GO" id="GO:0004826">
    <property type="term" value="F:phenylalanine-tRNA ligase activity"/>
    <property type="evidence" value="ECO:0007669"/>
    <property type="project" value="UniProtKB-EC"/>
</dbReference>
<protein>
    <recommendedName>
        <fullName evidence="3">phenylalanine--tRNA ligase</fullName>
        <ecNumber evidence="3">6.1.1.20</ecNumber>
    </recommendedName>
    <alternativeName>
        <fullName evidence="11">Phenylalanyl-tRNA synthetase</fullName>
    </alternativeName>
</protein>
<dbReference type="PANTHER" id="PTHR11538:SF41">
    <property type="entry name" value="PHENYLALANINE--TRNA LIGASE, MITOCHONDRIAL"/>
    <property type="match status" value="1"/>
</dbReference>
<evidence type="ECO:0000256" key="11">
    <source>
        <dbReference type="ARBA" id="ARBA00031194"/>
    </source>
</evidence>
<comment type="similarity">
    <text evidence="2">Belongs to the class-II aminoacyl-tRNA synthetase family.</text>
</comment>
<feature type="domain" description="Aminoacyl-transfer RNA synthetases class-II family profile" evidence="15">
    <location>
        <begin position="111"/>
        <end position="359"/>
    </location>
</feature>
<evidence type="ECO:0000313" key="17">
    <source>
        <dbReference type="EMBL" id="CAD8658948.1"/>
    </source>
</evidence>
<evidence type="ECO:0000256" key="9">
    <source>
        <dbReference type="ARBA" id="ARBA00023128"/>
    </source>
</evidence>
<dbReference type="Gene3D" id="3.30.930.10">
    <property type="entry name" value="Bira Bifunctional Protein, Domain 2"/>
    <property type="match status" value="1"/>
</dbReference>
<keyword evidence="14" id="KW-0175">Coiled coil</keyword>
<dbReference type="PROSITE" id="PS50862">
    <property type="entry name" value="AA_TRNA_LIGASE_II"/>
    <property type="match status" value="1"/>
</dbReference>
<dbReference type="EMBL" id="HBFA01010818">
    <property type="protein sequence ID" value="CAD8658948.1"/>
    <property type="molecule type" value="Transcribed_RNA"/>
</dbReference>
<reference evidence="17" key="1">
    <citation type="submission" date="2021-01" db="EMBL/GenBank/DDBJ databases">
        <authorList>
            <person name="Corre E."/>
            <person name="Pelletier E."/>
            <person name="Niang G."/>
            <person name="Scheremetjew M."/>
            <person name="Finn R."/>
            <person name="Kale V."/>
            <person name="Holt S."/>
            <person name="Cochrane G."/>
            <person name="Meng A."/>
            <person name="Brown T."/>
            <person name="Cohen L."/>
        </authorList>
    </citation>
    <scope>NUCLEOTIDE SEQUENCE</scope>
    <source>
        <strain evidence="17">CCMP722</strain>
    </source>
</reference>
<feature type="domain" description="FDX-ACB" evidence="16">
    <location>
        <begin position="355"/>
        <end position="448"/>
    </location>
</feature>
<evidence type="ECO:0000256" key="5">
    <source>
        <dbReference type="ARBA" id="ARBA00022741"/>
    </source>
</evidence>
<sequence>MASAQIFSACRPVVGRMALNVARLSTQRPAALRKQLGPCARFPKTVLSRTSVATRVHRLQYVTASVTTSSPTVVTREEVFTSDPYNNVSESIFEKIGKNHHQNPDHPLGIIKQAIWDYFDNDHDDGEFTKFDDLKPIVTTTMNFDEMLVPKDHVSRDPNDTYYINKETVLRCHTSAHQAGLLRDGFRKFLVTGDVYRRDSIDATHYPAFHQMEGVRVFEKAEWEAAGCTGTELAERELKRALGGMVQHLFGDVEMRWVDAYFPFTEPSFELEIFFKGEWLEVLGCGVMQQAILEGADLGDKKAWAFGLGLERLAMVLFDIPDIRLFWTSDERFTSQFQAGCFVQGGSAVKFASFSKFPPCLKDVSFWLETPEQNIENNLCEVVRNIGGDLVEAVTLIDDFTNKKTGKRSNCFRITYRSMERSLTNEEIDNLQEQVREAIEQKLGAELR</sequence>
<dbReference type="GO" id="GO:0005759">
    <property type="term" value="C:mitochondrial matrix"/>
    <property type="evidence" value="ECO:0007669"/>
    <property type="project" value="UniProtKB-SubCell"/>
</dbReference>
<evidence type="ECO:0000259" key="16">
    <source>
        <dbReference type="PROSITE" id="PS51447"/>
    </source>
</evidence>
<dbReference type="GO" id="GO:0006432">
    <property type="term" value="P:phenylalanyl-tRNA aminoacylation"/>
    <property type="evidence" value="ECO:0007669"/>
    <property type="project" value="TreeGrafter"/>
</dbReference>
<evidence type="ECO:0000256" key="13">
    <source>
        <dbReference type="ARBA" id="ARBA00057761"/>
    </source>
</evidence>
<keyword evidence="10" id="KW-0030">Aminoacyl-tRNA synthetase</keyword>
<evidence type="ECO:0000256" key="12">
    <source>
        <dbReference type="ARBA" id="ARBA00049255"/>
    </source>
</evidence>
<evidence type="ECO:0000256" key="3">
    <source>
        <dbReference type="ARBA" id="ARBA00012814"/>
    </source>
</evidence>
<feature type="coiled-coil region" evidence="14">
    <location>
        <begin position="421"/>
        <end position="448"/>
    </location>
</feature>
<keyword evidence="9" id="KW-0496">Mitochondrion</keyword>
<dbReference type="InterPro" id="IPR036690">
    <property type="entry name" value="Fdx_antiC-bd_sf"/>
</dbReference>
<dbReference type="FunFam" id="3.30.930.10:FF:000083">
    <property type="entry name" value="Phenylalanine--tRNA ligase"/>
    <property type="match status" value="1"/>
</dbReference>
<keyword evidence="8" id="KW-0809">Transit peptide</keyword>
<comment type="catalytic activity">
    <reaction evidence="12">
        <text>tRNA(Phe) + L-phenylalanine + ATP = L-phenylalanyl-tRNA(Phe) + AMP + diphosphate + H(+)</text>
        <dbReference type="Rhea" id="RHEA:19413"/>
        <dbReference type="Rhea" id="RHEA-COMP:9668"/>
        <dbReference type="Rhea" id="RHEA-COMP:9699"/>
        <dbReference type="ChEBI" id="CHEBI:15378"/>
        <dbReference type="ChEBI" id="CHEBI:30616"/>
        <dbReference type="ChEBI" id="CHEBI:33019"/>
        <dbReference type="ChEBI" id="CHEBI:58095"/>
        <dbReference type="ChEBI" id="CHEBI:78442"/>
        <dbReference type="ChEBI" id="CHEBI:78531"/>
        <dbReference type="ChEBI" id="CHEBI:456215"/>
        <dbReference type="EC" id="6.1.1.20"/>
    </reaction>
</comment>
<evidence type="ECO:0000256" key="2">
    <source>
        <dbReference type="ARBA" id="ARBA00008226"/>
    </source>
</evidence>
<dbReference type="InterPro" id="IPR005121">
    <property type="entry name" value="Fdx_antiC-bd"/>
</dbReference>
<dbReference type="SUPFAM" id="SSF55681">
    <property type="entry name" value="Class II aaRS and biotin synthetases"/>
    <property type="match status" value="1"/>
</dbReference>
<gene>
    <name evidence="17" type="ORF">POBO1169_LOCUS5633</name>
</gene>
<dbReference type="Pfam" id="PF03147">
    <property type="entry name" value="FDX-ACB"/>
    <property type="match status" value="1"/>
</dbReference>
<comment type="subcellular location">
    <subcellularLocation>
        <location evidence="1">Mitochondrion matrix</location>
    </subcellularLocation>
</comment>
<dbReference type="SMART" id="SM00896">
    <property type="entry name" value="FDX-ACB"/>
    <property type="match status" value="1"/>
</dbReference>
<evidence type="ECO:0000256" key="10">
    <source>
        <dbReference type="ARBA" id="ARBA00023146"/>
    </source>
</evidence>
<proteinExistence type="inferred from homology"/>
<dbReference type="EC" id="6.1.1.20" evidence="3"/>